<proteinExistence type="predicted"/>
<comment type="caution">
    <text evidence="2">The sequence shown here is derived from an EMBL/GenBank/DDBJ whole genome shotgun (WGS) entry which is preliminary data.</text>
</comment>
<feature type="compositionally biased region" description="Polar residues" evidence="1">
    <location>
        <begin position="147"/>
        <end position="159"/>
    </location>
</feature>
<organism evidence="2 3">
    <name type="scientific">Inconstantimicrobium porci</name>
    <dbReference type="NCBI Taxonomy" id="2652291"/>
    <lineage>
        <taxon>Bacteria</taxon>
        <taxon>Bacillati</taxon>
        <taxon>Bacillota</taxon>
        <taxon>Clostridia</taxon>
        <taxon>Eubacteriales</taxon>
        <taxon>Clostridiaceae</taxon>
        <taxon>Inconstantimicrobium</taxon>
    </lineage>
</organism>
<dbReference type="EMBL" id="VULX01000008">
    <property type="protein sequence ID" value="MSR91190.1"/>
    <property type="molecule type" value="Genomic_DNA"/>
</dbReference>
<dbReference type="AlphaFoldDB" id="A0A7X2MYZ7"/>
<gene>
    <name evidence="2" type="ORF">FYJ33_07140</name>
</gene>
<accession>A0A7X2MYZ7</accession>
<keyword evidence="3" id="KW-1185">Reference proteome</keyword>
<dbReference type="Proteomes" id="UP000460287">
    <property type="component" value="Unassembled WGS sequence"/>
</dbReference>
<feature type="region of interest" description="Disordered" evidence="1">
    <location>
        <begin position="147"/>
        <end position="166"/>
    </location>
</feature>
<sequence length="270" mass="31643">MLDEQKYNDLKEQHNNDNKYDDKFVLSKLMEGNTRDDIAKMLGHKNYRSIDMYMRRKGYIWNSEKQLYVIKVSSDFQEDIHDINNDKIQRILTYFNMGMDPMEIAKRIGFKDHKAMAVYMKGKDYVWSSEKNNYVLDRGVKDSHTLRSNNEASESSIYNNEEKNENTNFSSIPEEIAELLPMLKMINKNKDKLVQMLSIGTNGTIPRYVIGGIGITKSLCMSHLLSELVKEFSREKNISQREIFEVAIVEFLMKYGYANEVNMLLKKHND</sequence>
<protein>
    <submittedName>
        <fullName evidence="2">Uncharacterized protein</fullName>
    </submittedName>
</protein>
<name>A0A7X2MYZ7_9CLOT</name>
<evidence type="ECO:0000313" key="3">
    <source>
        <dbReference type="Proteomes" id="UP000460287"/>
    </source>
</evidence>
<evidence type="ECO:0000313" key="2">
    <source>
        <dbReference type="EMBL" id="MSR91190.1"/>
    </source>
</evidence>
<dbReference type="RefSeq" id="WP_154531068.1">
    <property type="nucleotide sequence ID" value="NZ_VULX01000008.1"/>
</dbReference>
<evidence type="ECO:0000256" key="1">
    <source>
        <dbReference type="SAM" id="MobiDB-lite"/>
    </source>
</evidence>
<reference evidence="2 3" key="1">
    <citation type="submission" date="2019-08" db="EMBL/GenBank/DDBJ databases">
        <title>In-depth cultivation of the pig gut microbiome towards novel bacterial diversity and tailored functional studies.</title>
        <authorList>
            <person name="Wylensek D."/>
            <person name="Hitch T.C.A."/>
            <person name="Clavel T."/>
        </authorList>
    </citation>
    <scope>NUCLEOTIDE SEQUENCE [LARGE SCALE GENOMIC DNA]</scope>
    <source>
        <strain evidence="2 3">WCA-383-APC-5B</strain>
    </source>
</reference>